<dbReference type="SMART" id="SM01232">
    <property type="entry name" value="H2TH"/>
    <property type="match status" value="1"/>
</dbReference>
<dbReference type="InterPro" id="IPR000214">
    <property type="entry name" value="Znf_DNA_glyclase/AP_lyase"/>
</dbReference>
<dbReference type="EC" id="4.2.99.18" evidence="3"/>
<comment type="cofactor">
    <cofactor evidence="1">
        <name>Zn(2+)</name>
        <dbReference type="ChEBI" id="CHEBI:29105"/>
    </cofactor>
</comment>
<dbReference type="InterPro" id="IPR035937">
    <property type="entry name" value="FPG_N"/>
</dbReference>
<dbReference type="SUPFAM" id="SSF46946">
    <property type="entry name" value="S13-like H2TH domain"/>
    <property type="match status" value="1"/>
</dbReference>
<keyword evidence="9" id="KW-0238">DNA-binding</keyword>
<dbReference type="PROSITE" id="PS01242">
    <property type="entry name" value="ZF_FPG_1"/>
    <property type="match status" value="1"/>
</dbReference>
<reference evidence="19" key="1">
    <citation type="journal article" date="2022" name="Int. J. Syst. Evol. Microbiol.">
        <title>Anaeromyxobacter oryzae sp. nov., Anaeromyxobacter diazotrophicus sp. nov. and Anaeromyxobacter paludicola sp. nov., isolated from paddy soils.</title>
        <authorList>
            <person name="Itoh H."/>
            <person name="Xu Z."/>
            <person name="Mise K."/>
            <person name="Masuda Y."/>
            <person name="Ushijima N."/>
            <person name="Hayakawa C."/>
            <person name="Shiratori Y."/>
            <person name="Senoo K."/>
        </authorList>
    </citation>
    <scope>NUCLEOTIDE SEQUENCE [LARGE SCALE GENOMIC DNA]</scope>
    <source>
        <strain evidence="19">Red232</strain>
    </source>
</reference>
<evidence type="ECO:0000313" key="18">
    <source>
        <dbReference type="EMBL" id="BDG01104.1"/>
    </source>
</evidence>
<comment type="catalytic activity">
    <reaction evidence="14">
        <text>2'-deoxyribonucleotide-(2'-deoxyribose 5'-phosphate)-2'-deoxyribonucleotide-DNA = a 3'-end 2'-deoxyribonucleotide-(2,3-dehydro-2,3-deoxyribose 5'-phosphate)-DNA + a 5'-end 5'-phospho-2'-deoxyribonucleoside-DNA + H(+)</text>
        <dbReference type="Rhea" id="RHEA:66592"/>
        <dbReference type="Rhea" id="RHEA-COMP:13180"/>
        <dbReference type="Rhea" id="RHEA-COMP:16897"/>
        <dbReference type="Rhea" id="RHEA-COMP:17067"/>
        <dbReference type="ChEBI" id="CHEBI:15378"/>
        <dbReference type="ChEBI" id="CHEBI:136412"/>
        <dbReference type="ChEBI" id="CHEBI:157695"/>
        <dbReference type="ChEBI" id="CHEBI:167181"/>
        <dbReference type="EC" id="4.2.99.18"/>
    </reaction>
</comment>
<proteinExistence type="inferred from homology"/>
<organism evidence="18 19">
    <name type="scientific">Anaeromyxobacter oryzae</name>
    <dbReference type="NCBI Taxonomy" id="2918170"/>
    <lineage>
        <taxon>Bacteria</taxon>
        <taxon>Pseudomonadati</taxon>
        <taxon>Myxococcota</taxon>
        <taxon>Myxococcia</taxon>
        <taxon>Myxococcales</taxon>
        <taxon>Cystobacterineae</taxon>
        <taxon>Anaeromyxobacteraceae</taxon>
        <taxon>Anaeromyxobacter</taxon>
    </lineage>
</organism>
<evidence type="ECO:0000256" key="14">
    <source>
        <dbReference type="ARBA" id="ARBA00044632"/>
    </source>
</evidence>
<dbReference type="PANTHER" id="PTHR42697">
    <property type="entry name" value="ENDONUCLEASE 8"/>
    <property type="match status" value="1"/>
</dbReference>
<dbReference type="RefSeq" id="WP_248357482.1">
    <property type="nucleotide sequence ID" value="NZ_AP025591.1"/>
</dbReference>
<name>A0ABM7WNR3_9BACT</name>
<dbReference type="InterPro" id="IPR044090">
    <property type="entry name" value="Nei2_N"/>
</dbReference>
<dbReference type="EMBL" id="AP025591">
    <property type="protein sequence ID" value="BDG01104.1"/>
    <property type="molecule type" value="Genomic_DNA"/>
</dbReference>
<comment type="similarity">
    <text evidence="2">Belongs to the FPG family.</text>
</comment>
<keyword evidence="8" id="KW-0862">Zinc</keyword>
<dbReference type="GO" id="GO:0004519">
    <property type="term" value="F:endonuclease activity"/>
    <property type="evidence" value="ECO:0007669"/>
    <property type="project" value="UniProtKB-KW"/>
</dbReference>
<evidence type="ECO:0000256" key="5">
    <source>
        <dbReference type="ARBA" id="ARBA00022763"/>
    </source>
</evidence>
<keyword evidence="7" id="KW-0378">Hydrolase</keyword>
<evidence type="ECO:0000256" key="12">
    <source>
        <dbReference type="ARBA" id="ARBA00023268"/>
    </source>
</evidence>
<evidence type="ECO:0000256" key="4">
    <source>
        <dbReference type="ARBA" id="ARBA00022723"/>
    </source>
</evidence>
<dbReference type="SUPFAM" id="SSF81624">
    <property type="entry name" value="N-terminal domain of MutM-like DNA repair proteins"/>
    <property type="match status" value="1"/>
</dbReference>
<evidence type="ECO:0000256" key="8">
    <source>
        <dbReference type="ARBA" id="ARBA00022833"/>
    </source>
</evidence>
<dbReference type="Pfam" id="PF06827">
    <property type="entry name" value="zf-FPG_IleRS"/>
    <property type="match status" value="1"/>
</dbReference>
<evidence type="ECO:0000256" key="15">
    <source>
        <dbReference type="PROSITE-ProRule" id="PRU00391"/>
    </source>
</evidence>
<keyword evidence="5" id="KW-0227">DNA damage</keyword>
<keyword evidence="13" id="KW-0326">Glycosidase</keyword>
<dbReference type="SUPFAM" id="SSF57716">
    <property type="entry name" value="Glucocorticoid receptor-like (DNA-binding domain)"/>
    <property type="match status" value="1"/>
</dbReference>
<keyword evidence="10" id="KW-0234">DNA repair</keyword>
<keyword evidence="18" id="KW-0540">Nuclease</keyword>
<evidence type="ECO:0000256" key="7">
    <source>
        <dbReference type="ARBA" id="ARBA00022801"/>
    </source>
</evidence>
<dbReference type="CDD" id="cd08971">
    <property type="entry name" value="AcNei2_N"/>
    <property type="match status" value="1"/>
</dbReference>
<feature type="domain" description="Formamidopyrimidine-DNA glycosylase catalytic" evidence="17">
    <location>
        <begin position="2"/>
        <end position="151"/>
    </location>
</feature>
<dbReference type="InterPro" id="IPR015887">
    <property type="entry name" value="DNA_glyclase_Znf_dom_DNA_BS"/>
</dbReference>
<evidence type="ECO:0000256" key="13">
    <source>
        <dbReference type="ARBA" id="ARBA00023295"/>
    </source>
</evidence>
<keyword evidence="4" id="KW-0479">Metal-binding</keyword>
<dbReference type="Pfam" id="PF01149">
    <property type="entry name" value="Fapy_DNA_glyco"/>
    <property type="match status" value="1"/>
</dbReference>
<dbReference type="InterPro" id="IPR010663">
    <property type="entry name" value="Znf_FPG/IleRS"/>
</dbReference>
<dbReference type="Gene3D" id="1.10.8.50">
    <property type="match status" value="1"/>
</dbReference>
<evidence type="ECO:0000256" key="2">
    <source>
        <dbReference type="ARBA" id="ARBA00009409"/>
    </source>
</evidence>
<dbReference type="Proteomes" id="UP001162891">
    <property type="component" value="Chromosome"/>
</dbReference>
<keyword evidence="19" id="KW-1185">Reference proteome</keyword>
<keyword evidence="18" id="KW-0255">Endonuclease</keyword>
<feature type="domain" description="FPG-type" evidence="16">
    <location>
        <begin position="253"/>
        <end position="289"/>
    </location>
</feature>
<evidence type="ECO:0000313" key="19">
    <source>
        <dbReference type="Proteomes" id="UP001162891"/>
    </source>
</evidence>
<evidence type="ECO:0000256" key="10">
    <source>
        <dbReference type="ARBA" id="ARBA00023204"/>
    </source>
</evidence>
<gene>
    <name evidence="18" type="primary">nei</name>
    <name evidence="18" type="ORF">AMOR_01000</name>
</gene>
<evidence type="ECO:0000259" key="16">
    <source>
        <dbReference type="PROSITE" id="PS51066"/>
    </source>
</evidence>
<evidence type="ECO:0000259" key="17">
    <source>
        <dbReference type="PROSITE" id="PS51068"/>
    </source>
</evidence>
<dbReference type="InterPro" id="IPR015886">
    <property type="entry name" value="H2TH_FPG"/>
</dbReference>
<dbReference type="PANTHER" id="PTHR42697:SF1">
    <property type="entry name" value="ENDONUCLEASE 8"/>
    <property type="match status" value="1"/>
</dbReference>
<evidence type="ECO:0000256" key="9">
    <source>
        <dbReference type="ARBA" id="ARBA00023125"/>
    </source>
</evidence>
<dbReference type="SMART" id="SM00898">
    <property type="entry name" value="Fapy_DNA_glyco"/>
    <property type="match status" value="1"/>
</dbReference>
<dbReference type="InterPro" id="IPR010979">
    <property type="entry name" value="Ribosomal_uS13-like_H2TH"/>
</dbReference>
<dbReference type="PROSITE" id="PS51068">
    <property type="entry name" value="FPG_CAT"/>
    <property type="match status" value="1"/>
</dbReference>
<dbReference type="PROSITE" id="PS51066">
    <property type="entry name" value="ZF_FPG_2"/>
    <property type="match status" value="1"/>
</dbReference>
<evidence type="ECO:0000256" key="6">
    <source>
        <dbReference type="ARBA" id="ARBA00022771"/>
    </source>
</evidence>
<evidence type="ECO:0000256" key="3">
    <source>
        <dbReference type="ARBA" id="ARBA00012720"/>
    </source>
</evidence>
<sequence>MPEGDTLHRTAATLHRALAGRTVVRFETVLPKLARVDVDRPIAGRTVEAVTAAGKHLLMTFSGQPLIVRPERGGRAAAAESKAGPLVLRTHLRMNGTWHLYRPGARWQRPRSAMRIVVETADAVAVAFDVPVAELLDRGALARQRDLTRMGPDLLAPDFDAAEAARRLRARPDAEVGEALLDQAAVAGAGNVFKSEILFVAGVHPARRVRELPDVDVDRIVAEARRLLLANVRAGAPSGRRTTGRWNPGERLFVYGRGGEPCRRCGAPVAFARQGIHARVTYFCPRCQPAP</sequence>
<dbReference type="InterPro" id="IPR012319">
    <property type="entry name" value="FPG_cat"/>
</dbReference>
<dbReference type="Pfam" id="PF06831">
    <property type="entry name" value="H2TH"/>
    <property type="match status" value="1"/>
</dbReference>
<dbReference type="Gene3D" id="3.20.190.10">
    <property type="entry name" value="MutM-like, N-terminal"/>
    <property type="match status" value="1"/>
</dbReference>
<keyword evidence="6 15" id="KW-0863">Zinc-finger</keyword>
<keyword evidence="11" id="KW-0456">Lyase</keyword>
<evidence type="ECO:0000256" key="11">
    <source>
        <dbReference type="ARBA" id="ARBA00023239"/>
    </source>
</evidence>
<evidence type="ECO:0000256" key="1">
    <source>
        <dbReference type="ARBA" id="ARBA00001947"/>
    </source>
</evidence>
<accession>A0ABM7WNR3</accession>
<protein>
    <recommendedName>
        <fullName evidence="3">DNA-(apurinic or apyrimidinic site) lyase</fullName>
        <ecNumber evidence="3">4.2.99.18</ecNumber>
    </recommendedName>
</protein>
<keyword evidence="12" id="KW-0511">Multifunctional enzyme</keyword>